<organism evidence="2 3">
    <name type="scientific">Caloramator australicus RC3</name>
    <dbReference type="NCBI Taxonomy" id="857293"/>
    <lineage>
        <taxon>Bacteria</taxon>
        <taxon>Bacillati</taxon>
        <taxon>Bacillota</taxon>
        <taxon>Clostridia</taxon>
        <taxon>Eubacteriales</taxon>
        <taxon>Clostridiaceae</taxon>
        <taxon>Caloramator</taxon>
    </lineage>
</organism>
<feature type="transmembrane region" description="Helical" evidence="1">
    <location>
        <begin position="125"/>
        <end position="142"/>
    </location>
</feature>
<dbReference type="AlphaFoldDB" id="I7LGA8"/>
<keyword evidence="1" id="KW-0812">Transmembrane</keyword>
<evidence type="ECO:0000313" key="2">
    <source>
        <dbReference type="EMBL" id="CCJ33160.1"/>
    </source>
</evidence>
<feature type="transmembrane region" description="Helical" evidence="1">
    <location>
        <begin position="163"/>
        <end position="185"/>
    </location>
</feature>
<accession>I7LGA8</accession>
<evidence type="ECO:0000256" key="1">
    <source>
        <dbReference type="SAM" id="Phobius"/>
    </source>
</evidence>
<dbReference type="EMBL" id="CAKP01000064">
    <property type="protein sequence ID" value="CCJ33160.1"/>
    <property type="molecule type" value="Genomic_DNA"/>
</dbReference>
<name>I7LGA8_9CLOT</name>
<feature type="transmembrane region" description="Helical" evidence="1">
    <location>
        <begin position="21"/>
        <end position="40"/>
    </location>
</feature>
<proteinExistence type="predicted"/>
<feature type="transmembrane region" description="Helical" evidence="1">
    <location>
        <begin position="83"/>
        <end position="105"/>
    </location>
</feature>
<feature type="transmembrane region" description="Helical" evidence="1">
    <location>
        <begin position="52"/>
        <end position="71"/>
    </location>
</feature>
<dbReference type="STRING" id="857293.CAAU_1076"/>
<protein>
    <submittedName>
        <fullName evidence="2">HDIG</fullName>
    </submittedName>
</protein>
<keyword evidence="1" id="KW-0472">Membrane</keyword>
<keyword evidence="1" id="KW-1133">Transmembrane helix</keyword>
<sequence>MGVKYNRPFILGGRLVKKLKQYLYLFILYTLAIVILISAYKSNSIPFSENSLGILLFIILSIITESSLVIYKRLAISPSFAIFFASIYLFGTFYSMIIAGLGVALRIFKQGEKYLHILNIEIKKLLFNISNVVISVYCSSILTNKLISQFEITNNAIVDLLKFLLIPLIFLLTNALIISTLFSILTNDSFLKFLSQIFYLDS</sequence>
<reference evidence="2 3" key="1">
    <citation type="journal article" date="2011" name="J. Bacteriol.">
        <title>Draft genome sequence of Caloramator australicus strain RC3T, a thermoanaerobe from the Great Artesian Basin of Australia.</title>
        <authorList>
            <person name="Ogg C.D."/>
            <person name="Patel B.K.C."/>
        </authorList>
    </citation>
    <scope>NUCLEOTIDE SEQUENCE [LARGE SCALE GENOMIC DNA]</scope>
    <source>
        <strain evidence="2 3">RC3</strain>
    </source>
</reference>
<dbReference type="Proteomes" id="UP000007652">
    <property type="component" value="Unassembled WGS sequence"/>
</dbReference>
<evidence type="ECO:0000313" key="3">
    <source>
        <dbReference type="Proteomes" id="UP000007652"/>
    </source>
</evidence>
<comment type="caution">
    <text evidence="2">The sequence shown here is derived from an EMBL/GenBank/DDBJ whole genome shotgun (WGS) entry which is preliminary data.</text>
</comment>
<keyword evidence="3" id="KW-1185">Reference proteome</keyword>
<gene>
    <name evidence="2" type="ORF">CAAU_1076</name>
</gene>